<protein>
    <submittedName>
        <fullName evidence="1">Uncharacterized protein</fullName>
    </submittedName>
</protein>
<dbReference type="EMBL" id="JAINUF010000015">
    <property type="protein sequence ID" value="KAJ8340903.1"/>
    <property type="molecule type" value="Genomic_DNA"/>
</dbReference>
<evidence type="ECO:0000313" key="2">
    <source>
        <dbReference type="Proteomes" id="UP001152622"/>
    </source>
</evidence>
<comment type="caution">
    <text evidence="1">The sequence shown here is derived from an EMBL/GenBank/DDBJ whole genome shotgun (WGS) entry which is preliminary data.</text>
</comment>
<dbReference type="Proteomes" id="UP001152622">
    <property type="component" value="Chromosome 15"/>
</dbReference>
<evidence type="ECO:0000313" key="1">
    <source>
        <dbReference type="EMBL" id="KAJ8340903.1"/>
    </source>
</evidence>
<organism evidence="1 2">
    <name type="scientific">Synaphobranchus kaupii</name>
    <name type="common">Kaup's arrowtooth eel</name>
    <dbReference type="NCBI Taxonomy" id="118154"/>
    <lineage>
        <taxon>Eukaryota</taxon>
        <taxon>Metazoa</taxon>
        <taxon>Chordata</taxon>
        <taxon>Craniata</taxon>
        <taxon>Vertebrata</taxon>
        <taxon>Euteleostomi</taxon>
        <taxon>Actinopterygii</taxon>
        <taxon>Neopterygii</taxon>
        <taxon>Teleostei</taxon>
        <taxon>Anguilliformes</taxon>
        <taxon>Synaphobranchidae</taxon>
        <taxon>Synaphobranchus</taxon>
    </lineage>
</organism>
<accession>A0A9Q1IGD9</accession>
<reference evidence="1" key="1">
    <citation type="journal article" date="2023" name="Science">
        <title>Genome structures resolve the early diversification of teleost fishes.</title>
        <authorList>
            <person name="Parey E."/>
            <person name="Louis A."/>
            <person name="Montfort J."/>
            <person name="Bouchez O."/>
            <person name="Roques C."/>
            <person name="Iampietro C."/>
            <person name="Lluch J."/>
            <person name="Castinel A."/>
            <person name="Donnadieu C."/>
            <person name="Desvignes T."/>
            <person name="Floi Bucao C."/>
            <person name="Jouanno E."/>
            <person name="Wen M."/>
            <person name="Mejri S."/>
            <person name="Dirks R."/>
            <person name="Jansen H."/>
            <person name="Henkel C."/>
            <person name="Chen W.J."/>
            <person name="Zahm M."/>
            <person name="Cabau C."/>
            <person name="Klopp C."/>
            <person name="Thompson A.W."/>
            <person name="Robinson-Rechavi M."/>
            <person name="Braasch I."/>
            <person name="Lecointre G."/>
            <person name="Bobe J."/>
            <person name="Postlethwait J.H."/>
            <person name="Berthelot C."/>
            <person name="Roest Crollius H."/>
            <person name="Guiguen Y."/>
        </authorList>
    </citation>
    <scope>NUCLEOTIDE SEQUENCE</scope>
    <source>
        <strain evidence="1">WJC10195</strain>
    </source>
</reference>
<proteinExistence type="predicted"/>
<gene>
    <name evidence="1" type="ORF">SKAU_G00331940</name>
</gene>
<name>A0A9Q1IGD9_SYNKA</name>
<keyword evidence="2" id="KW-1185">Reference proteome</keyword>
<sequence length="79" mass="8550">METDVCISPGGGCDPSFVLSKVTLRQPSKFYRSNAAPATVAQRRYCGGRQLAGGEPAYQRVPWARVPRDKGPKNPSEAL</sequence>
<dbReference type="AlphaFoldDB" id="A0A9Q1IGD9"/>